<dbReference type="PROSITE" id="PS00022">
    <property type="entry name" value="EGF_1"/>
    <property type="match status" value="1"/>
</dbReference>
<dbReference type="Proteomes" id="UP001230051">
    <property type="component" value="Unassembled WGS sequence"/>
</dbReference>
<feature type="domain" description="EGF-like" evidence="3">
    <location>
        <begin position="414"/>
        <end position="451"/>
    </location>
</feature>
<name>A0AAD8CIH0_ACIOX</name>
<keyword evidence="1" id="KW-1015">Disulfide bond</keyword>
<feature type="disulfide bond" evidence="1">
    <location>
        <begin position="441"/>
        <end position="450"/>
    </location>
</feature>
<dbReference type="PANTHER" id="PTHR40472:SF8">
    <property type="entry name" value="RAPUNZEL 2"/>
    <property type="match status" value="1"/>
</dbReference>
<keyword evidence="2" id="KW-0472">Membrane</keyword>
<evidence type="ECO:0000313" key="4">
    <source>
        <dbReference type="EMBL" id="KAK1152033.1"/>
    </source>
</evidence>
<feature type="transmembrane region" description="Helical" evidence="2">
    <location>
        <begin position="50"/>
        <end position="68"/>
    </location>
</feature>
<keyword evidence="5" id="KW-1185">Reference proteome</keyword>
<dbReference type="SUPFAM" id="SSF57196">
    <property type="entry name" value="EGF/Laminin"/>
    <property type="match status" value="1"/>
</dbReference>
<keyword evidence="1" id="KW-0245">EGF-like domain</keyword>
<evidence type="ECO:0000313" key="5">
    <source>
        <dbReference type="Proteomes" id="UP001230051"/>
    </source>
</evidence>
<evidence type="ECO:0000256" key="1">
    <source>
        <dbReference type="PROSITE-ProRule" id="PRU00076"/>
    </source>
</evidence>
<keyword evidence="2" id="KW-1133">Transmembrane helix</keyword>
<dbReference type="EMBL" id="JAGXEW010000049">
    <property type="protein sequence ID" value="KAK1152033.1"/>
    <property type="molecule type" value="Genomic_DNA"/>
</dbReference>
<dbReference type="AlphaFoldDB" id="A0AAD8CIH0"/>
<gene>
    <name evidence="4" type="ORF">AOXY_G31934</name>
</gene>
<organism evidence="4 5">
    <name type="scientific">Acipenser oxyrinchus oxyrinchus</name>
    <dbReference type="NCBI Taxonomy" id="40147"/>
    <lineage>
        <taxon>Eukaryota</taxon>
        <taxon>Metazoa</taxon>
        <taxon>Chordata</taxon>
        <taxon>Craniata</taxon>
        <taxon>Vertebrata</taxon>
        <taxon>Euteleostomi</taxon>
        <taxon>Actinopterygii</taxon>
        <taxon>Chondrostei</taxon>
        <taxon>Acipenseriformes</taxon>
        <taxon>Acipenseridae</taxon>
        <taxon>Acipenser</taxon>
    </lineage>
</organism>
<dbReference type="PANTHER" id="PTHR40472">
    <property type="entry name" value="RICIN B-TYPE LECTIN DOMAIN-CONTAINING PROTEIN"/>
    <property type="match status" value="1"/>
</dbReference>
<reference evidence="4" key="1">
    <citation type="submission" date="2022-02" db="EMBL/GenBank/DDBJ databases">
        <title>Atlantic sturgeon de novo genome assembly.</title>
        <authorList>
            <person name="Stock M."/>
            <person name="Klopp C."/>
            <person name="Guiguen Y."/>
            <person name="Cabau C."/>
            <person name="Parinello H."/>
            <person name="Santidrian Yebra-Pimentel E."/>
            <person name="Kuhl H."/>
            <person name="Dirks R.P."/>
            <person name="Guessner J."/>
            <person name="Wuertz S."/>
            <person name="Du K."/>
            <person name="Schartl M."/>
        </authorList>
    </citation>
    <scope>NUCLEOTIDE SEQUENCE</scope>
    <source>
        <strain evidence="4">STURGEONOMICS-FGT-2020</strain>
        <tissue evidence="4">Whole blood</tissue>
    </source>
</reference>
<protein>
    <recommendedName>
        <fullName evidence="3">EGF-like domain-containing protein</fullName>
    </recommendedName>
</protein>
<sequence>MSKDREQGAVELVKKLHTGSSVAQKIAAVKKFPGKALSMVLKSVNTMAKVLSAFSFIGSLISCILAFIPQEDPVMSFMKEQFSEVNRKLDSIAFQITSLQTDIKWSTYASVYSQDESKIENSWEKFNEFMKSALEAKTVQEKTRLAERFTTFFENTGTEGSVFNFYRYLTQKDFSLKENLLKLVNEKFKGDFKVLMQFSGHFTSLMLKGMQLNLYYYALKGYDGASKAQDATNKFTDVLAAVEEAMVECIDQYEGQVKEDVQEIGLQTFSTNSDLASKIQQHLQQKFDWYDWIVIVYDNDQKDQYVAGKYIDLNVQNKANVFIFHREKGVEINEEIKKQITNTGKSYCIDKTADKVYHTMTSVFNNEIMNNVIGFHGVFLPKHYTQTKDKGNVKIICQLESTYTIILKGKEEVENPPCSKSPCQNGICKPIPATTGEFCMCSKMFYGVNCEKKVSDDFDWEAIKSTIDSIVIQPVPDLTSIFFSIKDLKEYTKLLAQSIESRIEWTQIFVKYIDTISKLQFINTQHKLLEDGEITKPTFIYEISQQLSGTSFRYLASKYNDLMMGKGFGDESNILDAYRNTLLLGQPETTACSQLYVNKTDYFVKYMFALQRESHLTWLKYLMLSDESNKIKAEEQQFKKTMEEQWSLYNMNGCGPLEADLLSNRFCTKPYHSTDNQQIRIVCENNYLAFPHSVKCTQSRWSVLPACYTNPRNGLTVCKSDASGTTCTATCNGDWAFSDGKVSQPYHCTKEPCSAFTPPSCTRCTKNSACSHNEVCHNGECQDGCSPGVNPCGPKTDCSTSSHKQKCECQSGWFGEDPLHGCRYKYLQWEASTDIPYSM</sequence>
<dbReference type="PROSITE" id="PS50026">
    <property type="entry name" value="EGF_3"/>
    <property type="match status" value="1"/>
</dbReference>
<comment type="caution">
    <text evidence="1">Lacks conserved residue(s) required for the propagation of feature annotation.</text>
</comment>
<dbReference type="InterPro" id="IPR039051">
    <property type="entry name" value="SE-CTX-like"/>
</dbReference>
<keyword evidence="2" id="KW-0812">Transmembrane</keyword>
<evidence type="ECO:0000256" key="2">
    <source>
        <dbReference type="SAM" id="Phobius"/>
    </source>
</evidence>
<dbReference type="InterPro" id="IPR000742">
    <property type="entry name" value="EGF"/>
</dbReference>
<dbReference type="Gene3D" id="2.10.25.10">
    <property type="entry name" value="Laminin"/>
    <property type="match status" value="1"/>
</dbReference>
<proteinExistence type="predicted"/>
<accession>A0AAD8CIH0</accession>
<evidence type="ECO:0000259" key="3">
    <source>
        <dbReference type="PROSITE" id="PS50026"/>
    </source>
</evidence>
<feature type="disulfide bond" evidence="1">
    <location>
        <begin position="418"/>
        <end position="428"/>
    </location>
</feature>
<comment type="caution">
    <text evidence="4">The sequence shown here is derived from an EMBL/GenBank/DDBJ whole genome shotgun (WGS) entry which is preliminary data.</text>
</comment>